<keyword evidence="10" id="KW-0067">ATP-binding</keyword>
<evidence type="ECO:0000256" key="24">
    <source>
        <dbReference type="ARBA" id="ARBA00026142"/>
    </source>
</evidence>
<dbReference type="KEGG" id="ccin:107270760"/>
<evidence type="ECO:0000256" key="18">
    <source>
        <dbReference type="ARBA" id="ARBA00024512"/>
    </source>
</evidence>
<evidence type="ECO:0000256" key="20">
    <source>
        <dbReference type="ARBA" id="ARBA00024636"/>
    </source>
</evidence>
<dbReference type="Gene3D" id="3.40.50.10330">
    <property type="entry name" value="Probable inorganic polyphosphate/atp-NAD kinase, domain 1"/>
    <property type="match status" value="1"/>
</dbReference>
<evidence type="ECO:0000256" key="6">
    <source>
        <dbReference type="ARBA" id="ARBA00022679"/>
    </source>
</evidence>
<evidence type="ECO:0000256" key="12">
    <source>
        <dbReference type="ARBA" id="ARBA00023128"/>
    </source>
</evidence>
<keyword evidence="8 32" id="KW-0418">Kinase</keyword>
<comment type="catalytic activity">
    <reaction evidence="14">
        <text>1,2-di-(9Z-octadecenoyl)-sn-glycerol + ATP = 1,2-di-(9Z-octadecenoyl)-sn-glycero-3-phosphate + ADP + H(+)</text>
        <dbReference type="Rhea" id="RHEA:40327"/>
        <dbReference type="ChEBI" id="CHEBI:15378"/>
        <dbReference type="ChEBI" id="CHEBI:30616"/>
        <dbReference type="ChEBI" id="CHEBI:52333"/>
        <dbReference type="ChEBI" id="CHEBI:74546"/>
        <dbReference type="ChEBI" id="CHEBI:456216"/>
    </reaction>
    <physiologicalReaction direction="left-to-right" evidence="14">
        <dbReference type="Rhea" id="RHEA:40328"/>
    </physiologicalReaction>
</comment>
<evidence type="ECO:0000256" key="4">
    <source>
        <dbReference type="ARBA" id="ARBA00005175"/>
    </source>
</evidence>
<keyword evidence="9" id="KW-0999">Mitochondrion inner membrane</keyword>
<dbReference type="EC" id="2.7.1.138" evidence="22"/>
<dbReference type="SMART" id="SM00046">
    <property type="entry name" value="DAGKc"/>
    <property type="match status" value="1"/>
</dbReference>
<comment type="catalytic activity">
    <reaction evidence="19">
        <text>2-(5Z,8Z,11Z,14Z-eicosatetraenoyl)-glycerol + ATP = 2-(5Z,8Z,11Z,14Z-eicosatetraenoyl)-sn-glycero-3-phosphate + ADP + H(+)</text>
        <dbReference type="Rhea" id="RHEA:43316"/>
        <dbReference type="ChEBI" id="CHEBI:15378"/>
        <dbReference type="ChEBI" id="CHEBI:30616"/>
        <dbReference type="ChEBI" id="CHEBI:52392"/>
        <dbReference type="ChEBI" id="CHEBI:78209"/>
        <dbReference type="ChEBI" id="CHEBI:456216"/>
    </reaction>
    <physiologicalReaction direction="left-to-right" evidence="19">
        <dbReference type="Rhea" id="RHEA:43317"/>
    </physiologicalReaction>
</comment>
<evidence type="ECO:0000256" key="1">
    <source>
        <dbReference type="ARBA" id="ARBA00001946"/>
    </source>
</evidence>
<dbReference type="GO" id="GO:0004143">
    <property type="term" value="F:ATP-dependent diacylglycerol kinase activity"/>
    <property type="evidence" value="ECO:0007669"/>
    <property type="project" value="UniProtKB-EC"/>
</dbReference>
<dbReference type="GO" id="GO:0047620">
    <property type="term" value="F:acylglycerol kinase activity"/>
    <property type="evidence" value="ECO:0007669"/>
    <property type="project" value="UniProtKB-EC"/>
</dbReference>
<dbReference type="GO" id="GO:0001729">
    <property type="term" value="F:ceramide kinase activity"/>
    <property type="evidence" value="ECO:0007669"/>
    <property type="project" value="UniProtKB-EC"/>
</dbReference>
<dbReference type="InterPro" id="IPR050187">
    <property type="entry name" value="Lipid_Phosphate_FormReg"/>
</dbReference>
<dbReference type="GO" id="GO:0005758">
    <property type="term" value="C:mitochondrial intermembrane space"/>
    <property type="evidence" value="ECO:0007669"/>
    <property type="project" value="UniProtKB-SubCell"/>
</dbReference>
<dbReference type="EC" id="2.7.1.94" evidence="23"/>
<evidence type="ECO:0000256" key="9">
    <source>
        <dbReference type="ARBA" id="ARBA00022792"/>
    </source>
</evidence>
<name>A0AAJ7FP87_CEPCN</name>
<organism evidence="31 32">
    <name type="scientific">Cephus cinctus</name>
    <name type="common">Wheat stem sawfly</name>
    <dbReference type="NCBI Taxonomy" id="211228"/>
    <lineage>
        <taxon>Eukaryota</taxon>
        <taxon>Metazoa</taxon>
        <taxon>Ecdysozoa</taxon>
        <taxon>Arthropoda</taxon>
        <taxon>Hexapoda</taxon>
        <taxon>Insecta</taxon>
        <taxon>Pterygota</taxon>
        <taxon>Neoptera</taxon>
        <taxon>Endopterygota</taxon>
        <taxon>Hymenoptera</taxon>
        <taxon>Cephoidea</taxon>
        <taxon>Cephidae</taxon>
        <taxon>Cephus</taxon>
    </lineage>
</organism>
<evidence type="ECO:0000256" key="8">
    <source>
        <dbReference type="ARBA" id="ARBA00022777"/>
    </source>
</evidence>
<dbReference type="Pfam" id="PF19712">
    <property type="entry name" value="AGK_C"/>
    <property type="match status" value="1"/>
</dbReference>
<reference evidence="32" key="1">
    <citation type="submission" date="2025-08" db="UniProtKB">
        <authorList>
            <consortium name="RefSeq"/>
        </authorList>
    </citation>
    <scope>IDENTIFICATION</scope>
</reference>
<keyword evidence="13" id="KW-0472">Membrane</keyword>
<evidence type="ECO:0000313" key="31">
    <source>
        <dbReference type="Proteomes" id="UP000694920"/>
    </source>
</evidence>
<evidence type="ECO:0000256" key="28">
    <source>
        <dbReference type="ARBA" id="ARBA00048663"/>
    </source>
</evidence>
<dbReference type="GeneID" id="107270760"/>
<evidence type="ECO:0000259" key="30">
    <source>
        <dbReference type="PROSITE" id="PS50146"/>
    </source>
</evidence>
<dbReference type="InterPro" id="IPR001206">
    <property type="entry name" value="Diacylglycerol_kinase_cat_dom"/>
</dbReference>
<evidence type="ECO:0000256" key="16">
    <source>
        <dbReference type="ARBA" id="ARBA00024483"/>
    </source>
</evidence>
<evidence type="ECO:0000256" key="2">
    <source>
        <dbReference type="ARBA" id="ARBA00004569"/>
    </source>
</evidence>
<comment type="catalytic activity">
    <reaction evidence="20">
        <text>1-hexadecanoyl-sn-glycerol + ATP = 1-hexadecanoyl-sn-glycero-3-phosphate + ADP + H(+)</text>
        <dbReference type="Rhea" id="RHEA:43308"/>
        <dbReference type="ChEBI" id="CHEBI:15378"/>
        <dbReference type="ChEBI" id="CHEBI:30616"/>
        <dbReference type="ChEBI" id="CHEBI:57518"/>
        <dbReference type="ChEBI" id="CHEBI:75542"/>
        <dbReference type="ChEBI" id="CHEBI:456216"/>
    </reaction>
    <physiologicalReaction direction="left-to-right" evidence="20">
        <dbReference type="Rhea" id="RHEA:43309"/>
    </physiologicalReaction>
</comment>
<keyword evidence="11" id="KW-0443">Lipid metabolism</keyword>
<evidence type="ECO:0000256" key="19">
    <source>
        <dbReference type="ARBA" id="ARBA00024556"/>
    </source>
</evidence>
<comment type="catalytic activity">
    <reaction evidence="28">
        <text>a monoacylglycerol + ATP = a monoacyl-sn-glycero-3-phosphate + ADP + H(+)</text>
        <dbReference type="Rhea" id="RHEA:19293"/>
        <dbReference type="ChEBI" id="CHEBI:15378"/>
        <dbReference type="ChEBI" id="CHEBI:17408"/>
        <dbReference type="ChEBI" id="CHEBI:30616"/>
        <dbReference type="ChEBI" id="CHEBI:77589"/>
        <dbReference type="ChEBI" id="CHEBI:456216"/>
        <dbReference type="EC" id="2.7.1.94"/>
    </reaction>
    <physiologicalReaction direction="left-to-right" evidence="28">
        <dbReference type="Rhea" id="RHEA:19294"/>
    </physiologicalReaction>
</comment>
<evidence type="ECO:0000256" key="23">
    <source>
        <dbReference type="ARBA" id="ARBA00026098"/>
    </source>
</evidence>
<evidence type="ECO:0000256" key="22">
    <source>
        <dbReference type="ARBA" id="ARBA00026096"/>
    </source>
</evidence>
<dbReference type="GO" id="GO:0005524">
    <property type="term" value="F:ATP binding"/>
    <property type="evidence" value="ECO:0007669"/>
    <property type="project" value="UniProtKB-KW"/>
</dbReference>
<comment type="catalytic activity">
    <reaction evidence="29">
        <text>N-(hexanoyl)sphing-4-enine + ATP = N-hexanoylsphing-4-enine 1-phosphate + ADP + H(+)</text>
        <dbReference type="Rhea" id="RHEA:43312"/>
        <dbReference type="ChEBI" id="CHEBI:15378"/>
        <dbReference type="ChEBI" id="CHEBI:30616"/>
        <dbReference type="ChEBI" id="CHEBI:63867"/>
        <dbReference type="ChEBI" id="CHEBI:82959"/>
        <dbReference type="ChEBI" id="CHEBI:456216"/>
    </reaction>
    <physiologicalReaction direction="left-to-right" evidence="29">
        <dbReference type="Rhea" id="RHEA:43313"/>
    </physiologicalReaction>
</comment>
<dbReference type="PANTHER" id="PTHR12358">
    <property type="entry name" value="SPHINGOSINE KINASE"/>
    <property type="match status" value="1"/>
</dbReference>
<evidence type="ECO:0000256" key="29">
    <source>
        <dbReference type="ARBA" id="ARBA00048876"/>
    </source>
</evidence>
<comment type="similarity">
    <text evidence="21">Belongs to the AGK family.</text>
</comment>
<dbReference type="EC" id="2.7.1.107" evidence="5"/>
<evidence type="ECO:0000256" key="13">
    <source>
        <dbReference type="ARBA" id="ARBA00023136"/>
    </source>
</evidence>
<dbReference type="InterPro" id="IPR016064">
    <property type="entry name" value="NAD/diacylglycerol_kinase_sf"/>
</dbReference>
<feature type="domain" description="DAGKc" evidence="30">
    <location>
        <begin position="61"/>
        <end position="207"/>
    </location>
</feature>
<comment type="cofactor">
    <cofactor evidence="1">
        <name>Mg(2+)</name>
        <dbReference type="ChEBI" id="CHEBI:18420"/>
    </cofactor>
</comment>
<protein>
    <recommendedName>
        <fullName evidence="24">Acylglycerol kinase, mitochondrial</fullName>
        <ecNumber evidence="5">2.7.1.107</ecNumber>
        <ecNumber evidence="22">2.7.1.138</ecNumber>
        <ecNumber evidence="23">2.7.1.94</ecNumber>
    </recommendedName>
    <alternativeName>
        <fullName evidence="25">Multiple substrate lipid kinase</fullName>
    </alternativeName>
</protein>
<dbReference type="PANTHER" id="PTHR12358:SF31">
    <property type="entry name" value="ACYLGLYCEROL KINASE, MITOCHONDRIAL"/>
    <property type="match status" value="1"/>
</dbReference>
<dbReference type="SUPFAM" id="SSF111331">
    <property type="entry name" value="NAD kinase/diacylglycerol kinase-like"/>
    <property type="match status" value="1"/>
</dbReference>
<evidence type="ECO:0000256" key="11">
    <source>
        <dbReference type="ARBA" id="ARBA00023098"/>
    </source>
</evidence>
<evidence type="ECO:0000256" key="7">
    <source>
        <dbReference type="ARBA" id="ARBA00022741"/>
    </source>
</evidence>
<dbReference type="Proteomes" id="UP000694920">
    <property type="component" value="Unplaced"/>
</dbReference>
<dbReference type="InterPro" id="IPR017438">
    <property type="entry name" value="ATP-NAD_kinase_N"/>
</dbReference>
<dbReference type="GO" id="GO:0005743">
    <property type="term" value="C:mitochondrial inner membrane"/>
    <property type="evidence" value="ECO:0007669"/>
    <property type="project" value="UniProtKB-SubCell"/>
</dbReference>
<dbReference type="GO" id="GO:0046513">
    <property type="term" value="P:ceramide biosynthetic process"/>
    <property type="evidence" value="ECO:0007669"/>
    <property type="project" value="TreeGrafter"/>
</dbReference>
<keyword evidence="7" id="KW-0547">Nucleotide-binding</keyword>
<evidence type="ECO:0000256" key="10">
    <source>
        <dbReference type="ARBA" id="ARBA00022840"/>
    </source>
</evidence>
<evidence type="ECO:0000256" key="27">
    <source>
        <dbReference type="ARBA" id="ARBA00048034"/>
    </source>
</evidence>
<comment type="catalytic activity">
    <reaction evidence="16">
        <text>1-(5Z,8Z,11Z,14Z-eicosatetraenoyl)-sn-glycerol + ATP = 1-(5Z,8Z,11Z,14Z-eicosatetraenoyl)-sn-glycero-3-phosphate + ADP + H(+)</text>
        <dbReference type="Rhea" id="RHEA:43328"/>
        <dbReference type="ChEBI" id="CHEBI:15378"/>
        <dbReference type="ChEBI" id="CHEBI:30616"/>
        <dbReference type="ChEBI" id="CHEBI:34071"/>
        <dbReference type="ChEBI" id="CHEBI:74938"/>
        <dbReference type="ChEBI" id="CHEBI:456216"/>
    </reaction>
    <physiologicalReaction direction="left-to-right" evidence="16">
        <dbReference type="Rhea" id="RHEA:43329"/>
    </physiologicalReaction>
</comment>
<comment type="catalytic activity">
    <reaction evidence="27">
        <text>an N-acylsphing-4-enine + ATP = an N-acylsphing-4-enine 1-phosphate + ADP + H(+)</text>
        <dbReference type="Rhea" id="RHEA:17929"/>
        <dbReference type="ChEBI" id="CHEBI:15378"/>
        <dbReference type="ChEBI" id="CHEBI:30616"/>
        <dbReference type="ChEBI" id="CHEBI:52639"/>
        <dbReference type="ChEBI" id="CHEBI:57674"/>
        <dbReference type="ChEBI" id="CHEBI:456216"/>
        <dbReference type="EC" id="2.7.1.138"/>
    </reaction>
    <physiologicalReaction direction="left-to-right" evidence="27">
        <dbReference type="Rhea" id="RHEA:17930"/>
    </physiologicalReaction>
</comment>
<keyword evidence="6" id="KW-0808">Transferase</keyword>
<dbReference type="AlphaFoldDB" id="A0AAJ7FP87"/>
<evidence type="ECO:0000256" key="15">
    <source>
        <dbReference type="ARBA" id="ARBA00023411"/>
    </source>
</evidence>
<evidence type="ECO:0000256" key="21">
    <source>
        <dbReference type="ARBA" id="ARBA00025749"/>
    </source>
</evidence>
<comment type="subcellular location">
    <subcellularLocation>
        <location evidence="3">Mitochondrion inner membrane</location>
        <topology evidence="3">Peripheral membrane protein</topology>
    </subcellularLocation>
    <subcellularLocation>
        <location evidence="2">Mitochondrion intermembrane space</location>
    </subcellularLocation>
</comment>
<sequence>MARIVKFFKVIRNNWKKSTFAAAALSYGVSYSVDSYDTEQLMRQYCEEAVKYGDEPLPTHIKPRHVTVILNPVAHKRKAEKLFKDYCEPLLHLSGIAVTILQTESEGHARNLVTNLNTQTDAIIVAGGDGTLSDVVTGIMRKYNVDLSLVRQCPIGILPLGQVNRVADSIFHGYEDHSHIREMAEATMAVVKGETKMIDVVEVQVLKQDPEKPMKPVYAVGALEWGAWRDANARVNKYWYWGSLRKYATYVFNGYKGDLNWDCDGVIRYTEPCDGCSRCYYEHQTTSNSTLERRWWHSFLPKRTSMPSVDYSKITNEKCGEVHEMPIAASEVHVTTSNAKGVKAPAVPAVKVELGPKSVSYATFVAEGWKRVHGNKTLVNHTVEAKDIELHPKKAEDISREKEEMFSIDNEEFELKPIKIRLLPRTVKIFCPSSGSSFNK</sequence>
<comment type="catalytic activity">
    <reaction evidence="18">
        <text>a 1-acyl-sn-glycerol + ATP = a 1-acyl-sn-glycero-3-phosphate + ADP + H(+)</text>
        <dbReference type="Rhea" id="RHEA:33747"/>
        <dbReference type="ChEBI" id="CHEBI:15378"/>
        <dbReference type="ChEBI" id="CHEBI:30616"/>
        <dbReference type="ChEBI" id="CHEBI:57970"/>
        <dbReference type="ChEBI" id="CHEBI:64683"/>
        <dbReference type="ChEBI" id="CHEBI:456216"/>
    </reaction>
    <physiologicalReaction direction="left-to-right" evidence="18">
        <dbReference type="Rhea" id="RHEA:33748"/>
    </physiologicalReaction>
</comment>
<dbReference type="GO" id="GO:0046512">
    <property type="term" value="P:sphingosine biosynthetic process"/>
    <property type="evidence" value="ECO:0007669"/>
    <property type="project" value="TreeGrafter"/>
</dbReference>
<comment type="catalytic activity">
    <reaction evidence="15">
        <text>a 1,2-diacyl-sn-glycerol + ATP = a 1,2-diacyl-sn-glycero-3-phosphate + ADP + H(+)</text>
        <dbReference type="Rhea" id="RHEA:10272"/>
        <dbReference type="ChEBI" id="CHEBI:15378"/>
        <dbReference type="ChEBI" id="CHEBI:17815"/>
        <dbReference type="ChEBI" id="CHEBI:30616"/>
        <dbReference type="ChEBI" id="CHEBI:58608"/>
        <dbReference type="ChEBI" id="CHEBI:456216"/>
        <dbReference type="EC" id="2.7.1.107"/>
    </reaction>
    <physiologicalReaction direction="left-to-right" evidence="15">
        <dbReference type="Rhea" id="RHEA:10273"/>
    </physiologicalReaction>
</comment>
<keyword evidence="31" id="KW-1185">Reference proteome</keyword>
<dbReference type="CTD" id="326168"/>
<gene>
    <name evidence="32" type="primary">LOC107270760</name>
</gene>
<evidence type="ECO:0000256" key="25">
    <source>
        <dbReference type="ARBA" id="ARBA00030553"/>
    </source>
</evidence>
<evidence type="ECO:0000256" key="3">
    <source>
        <dbReference type="ARBA" id="ARBA00004637"/>
    </source>
</evidence>
<dbReference type="InterPro" id="IPR045579">
    <property type="entry name" value="AGK_C"/>
</dbReference>
<accession>A0AAJ7FP87</accession>
<evidence type="ECO:0000313" key="32">
    <source>
        <dbReference type="RefSeq" id="XP_015601568.1"/>
    </source>
</evidence>
<dbReference type="PROSITE" id="PS50146">
    <property type="entry name" value="DAGK"/>
    <property type="match status" value="1"/>
</dbReference>
<comment type="catalytic activity">
    <reaction evidence="26">
        <text>a 2-acylglycerol + ATP = a 2-acyl-sn-glycerol 3-phosphate + ADP + H(+)</text>
        <dbReference type="Rhea" id="RHEA:39847"/>
        <dbReference type="ChEBI" id="CHEBI:15378"/>
        <dbReference type="ChEBI" id="CHEBI:17389"/>
        <dbReference type="ChEBI" id="CHEBI:30616"/>
        <dbReference type="ChEBI" id="CHEBI:64982"/>
        <dbReference type="ChEBI" id="CHEBI:456216"/>
    </reaction>
    <physiologicalReaction direction="left-to-right" evidence="26">
        <dbReference type="Rhea" id="RHEA:39848"/>
    </physiologicalReaction>
</comment>
<evidence type="ECO:0000256" key="26">
    <source>
        <dbReference type="ARBA" id="ARBA00044480"/>
    </source>
</evidence>
<dbReference type="Pfam" id="PF00781">
    <property type="entry name" value="DAGK_cat"/>
    <property type="match status" value="1"/>
</dbReference>
<comment type="catalytic activity">
    <reaction evidence="17">
        <text>1-(9Z-octadecenoyl)-sn-glycerol + ATP = 1-(9Z-octadecenoyl)-sn-glycero-3-phosphate + ADP + H(+)</text>
        <dbReference type="Rhea" id="RHEA:41079"/>
        <dbReference type="ChEBI" id="CHEBI:15378"/>
        <dbReference type="ChEBI" id="CHEBI:30616"/>
        <dbReference type="ChEBI" id="CHEBI:74544"/>
        <dbReference type="ChEBI" id="CHEBI:75757"/>
        <dbReference type="ChEBI" id="CHEBI:456216"/>
    </reaction>
    <physiologicalReaction direction="left-to-right" evidence="17">
        <dbReference type="Rhea" id="RHEA:41080"/>
    </physiologicalReaction>
</comment>
<dbReference type="RefSeq" id="XP_015601568.1">
    <property type="nucleotide sequence ID" value="XM_015746082.2"/>
</dbReference>
<comment type="pathway">
    <text evidence="4">Lipid metabolism; glycerolipid metabolism.</text>
</comment>
<evidence type="ECO:0000256" key="14">
    <source>
        <dbReference type="ARBA" id="ARBA00023371"/>
    </source>
</evidence>
<proteinExistence type="inferred from homology"/>
<evidence type="ECO:0000256" key="5">
    <source>
        <dbReference type="ARBA" id="ARBA00012133"/>
    </source>
</evidence>
<keyword evidence="12" id="KW-0496">Mitochondrion</keyword>
<evidence type="ECO:0000256" key="17">
    <source>
        <dbReference type="ARBA" id="ARBA00024505"/>
    </source>
</evidence>